<evidence type="ECO:0000313" key="3">
    <source>
        <dbReference type="EMBL" id="GGU63467.1"/>
    </source>
</evidence>
<gene>
    <name evidence="3" type="ORF">GCM10010502_13110</name>
    <name evidence="4" type="ORF">HS99_0007700</name>
</gene>
<dbReference type="PANTHER" id="PTHR15462">
    <property type="entry name" value="SERINE PROTEASE"/>
    <property type="match status" value="1"/>
</dbReference>
<accession>A0A1E7N4Y7</accession>
<protein>
    <recommendedName>
        <fullName evidence="6">Peptidase</fullName>
    </recommendedName>
</protein>
<reference evidence="5" key="3">
    <citation type="submission" date="2016-08" db="EMBL/GenBank/DDBJ databases">
        <title>Sequencing, assembly and comparative genomics of S. aureofaciens ATCC 10762.</title>
        <authorList>
            <person name="Gradnigo J.S."/>
            <person name="Johnson N."/>
            <person name="Somerville G.A."/>
        </authorList>
    </citation>
    <scope>NUCLEOTIDE SEQUENCE [LARGE SCALE GENOMIC DNA]</scope>
    <source>
        <strain evidence="5">ATCC 10762 / DSM 40127 / CCM 3239 / JCM 4008 / LMG 5968 / NBRC 12843 / NCIMB 8234 / A-377</strain>
    </source>
</reference>
<keyword evidence="1" id="KW-0732">Signal</keyword>
<dbReference type="GeneID" id="97484471"/>
<dbReference type="Proteomes" id="UP000037395">
    <property type="component" value="Unassembled WGS sequence"/>
</dbReference>
<evidence type="ECO:0000313" key="4">
    <source>
        <dbReference type="EMBL" id="OEV35757.1"/>
    </source>
</evidence>
<dbReference type="Proteomes" id="UP000610124">
    <property type="component" value="Unassembled WGS sequence"/>
</dbReference>
<dbReference type="InterPro" id="IPR009003">
    <property type="entry name" value="Peptidase_S1_PA"/>
</dbReference>
<feature type="compositionally biased region" description="Low complexity" evidence="2">
    <location>
        <begin position="45"/>
        <end position="56"/>
    </location>
</feature>
<dbReference type="PROSITE" id="PS51257">
    <property type="entry name" value="PROKAR_LIPOPROTEIN"/>
    <property type="match status" value="1"/>
</dbReference>
<dbReference type="KEGG" id="kau:B6264_20480"/>
<keyword evidence="5" id="KW-1185">Reference proteome</keyword>
<reference evidence="4 5" key="2">
    <citation type="submission" date="2014-07" db="EMBL/GenBank/DDBJ databases">
        <authorList>
            <person name="Zhang J.E."/>
            <person name="Yang H."/>
            <person name="Guo J."/>
            <person name="Deng Z."/>
            <person name="Luo H."/>
            <person name="Luo M."/>
            <person name="Zhao B."/>
        </authorList>
    </citation>
    <scope>NUCLEOTIDE SEQUENCE [LARGE SCALE GENOMIC DNA]</scope>
    <source>
        <strain evidence="4">ATCC 10762</strain>
        <strain evidence="5">ATCC 10762 / DSM 40127 / CCM 3239 / JCM 4008 / LMG 5968 / NBRC 12843 / NCIMB 8234 / A-377</strain>
    </source>
</reference>
<evidence type="ECO:0000313" key="5">
    <source>
        <dbReference type="Proteomes" id="UP000037395"/>
    </source>
</evidence>
<dbReference type="RefSeq" id="WP_030551019.1">
    <property type="nucleotide sequence ID" value="NZ_BMUB01000002.1"/>
</dbReference>
<dbReference type="InterPro" id="IPR043504">
    <property type="entry name" value="Peptidase_S1_PA_chymotrypsin"/>
</dbReference>
<feature type="region of interest" description="Disordered" evidence="2">
    <location>
        <begin position="100"/>
        <end position="144"/>
    </location>
</feature>
<name>A0A1E7N4Y7_KITAU</name>
<evidence type="ECO:0000256" key="1">
    <source>
        <dbReference type="ARBA" id="ARBA00022729"/>
    </source>
</evidence>
<dbReference type="Gene3D" id="2.40.10.10">
    <property type="entry name" value="Trypsin-like serine proteases"/>
    <property type="match status" value="2"/>
</dbReference>
<sequence>MSPISRPSRAVLGASVAALTMVVATGCGPDNSDPAGAQSTAPTVAASASGKPGAAPLKLPTVQELKTWKLEDWDKWAQANVITPAVKGYWTLQKLLNAKPKPLPQAPGQAPTQDPAQPTAQPTGAAPAQPTAAQPPTGPGDLPAVVAAKPVAHPFPKNTHVNGKIFFKDGNDDYVCSGTVVSDPANPGKSNLVWTASHCLHGGKGNKYYTDITFAPAFNSNGVLSNGNKQKSKLEDAEPYGEWGATAGMVSPQWTQEADPEKGGPWSQYDFGIVKVANPDPNGKSLEETVGGSVPLWFNAPRDQLASVSNYGFPEGKPFDGVELEHCDGGKPAAKPGVPDRPAMLMIGCNMTGGSSGGGWYATKDGKPALVSDTSVGNGANTYEAGPYLEDVAAHMFDYFSKKAK</sequence>
<comment type="caution">
    <text evidence="4">The sequence shown here is derived from an EMBL/GenBank/DDBJ whole genome shotgun (WGS) entry which is preliminary data.</text>
</comment>
<reference evidence="3" key="5">
    <citation type="submission" date="2020-09" db="EMBL/GenBank/DDBJ databases">
        <authorList>
            <person name="Sun Q."/>
            <person name="Ohkuma M."/>
        </authorList>
    </citation>
    <scope>NUCLEOTIDE SEQUENCE</scope>
    <source>
        <strain evidence="3">JCM 4434</strain>
    </source>
</reference>
<accession>A0A8H9HHD8</accession>
<evidence type="ECO:0000256" key="2">
    <source>
        <dbReference type="SAM" id="MobiDB-lite"/>
    </source>
</evidence>
<dbReference type="EMBL" id="JPRF03000032">
    <property type="protein sequence ID" value="OEV35757.1"/>
    <property type="molecule type" value="Genomic_DNA"/>
</dbReference>
<dbReference type="SUPFAM" id="SSF50494">
    <property type="entry name" value="Trypsin-like serine proteases"/>
    <property type="match status" value="1"/>
</dbReference>
<reference evidence="4" key="4">
    <citation type="submission" date="2016-08" db="EMBL/GenBank/DDBJ databases">
        <title>Sequencing, Assembly and Comparative Genomics of S. aureofaciens ATCC 10762.</title>
        <authorList>
            <person name="Gradnigo J.S."/>
            <person name="Johnson N."/>
            <person name="Somerville G.A."/>
        </authorList>
    </citation>
    <scope>NUCLEOTIDE SEQUENCE [LARGE SCALE GENOMIC DNA]</scope>
    <source>
        <strain evidence="4">ATCC 10762</strain>
    </source>
</reference>
<dbReference type="PANTHER" id="PTHR15462:SF19">
    <property type="entry name" value="PEPTIDASE S1 DOMAIN-CONTAINING PROTEIN"/>
    <property type="match status" value="1"/>
</dbReference>
<proteinExistence type="predicted"/>
<dbReference type="AlphaFoldDB" id="A0A1E7N4Y7"/>
<dbReference type="EMBL" id="BMUB01000002">
    <property type="protein sequence ID" value="GGU63467.1"/>
    <property type="molecule type" value="Genomic_DNA"/>
</dbReference>
<reference evidence="3" key="1">
    <citation type="journal article" date="2014" name="Int. J. Syst. Evol. Microbiol.">
        <title>Complete genome sequence of Corynebacterium casei LMG S-19264T (=DSM 44701T), isolated from a smear-ripened cheese.</title>
        <authorList>
            <consortium name="US DOE Joint Genome Institute (JGI-PGF)"/>
            <person name="Walter F."/>
            <person name="Albersmeier A."/>
            <person name="Kalinowski J."/>
            <person name="Ruckert C."/>
        </authorList>
    </citation>
    <scope>NUCLEOTIDE SEQUENCE</scope>
    <source>
        <strain evidence="3">JCM 4434</strain>
    </source>
</reference>
<dbReference type="InterPro" id="IPR050966">
    <property type="entry name" value="Glutamyl_endopeptidase"/>
</dbReference>
<organism evidence="4 5">
    <name type="scientific">Kitasatospora aureofaciens</name>
    <name type="common">Streptomyces aureofaciens</name>
    <dbReference type="NCBI Taxonomy" id="1894"/>
    <lineage>
        <taxon>Bacteria</taxon>
        <taxon>Bacillati</taxon>
        <taxon>Actinomycetota</taxon>
        <taxon>Actinomycetes</taxon>
        <taxon>Kitasatosporales</taxon>
        <taxon>Streptomycetaceae</taxon>
        <taxon>Kitasatospora</taxon>
    </lineage>
</organism>
<evidence type="ECO:0008006" key="6">
    <source>
        <dbReference type="Google" id="ProtNLM"/>
    </source>
</evidence>
<feature type="region of interest" description="Disordered" evidence="2">
    <location>
        <begin position="26"/>
        <end position="56"/>
    </location>
</feature>
<feature type="compositionally biased region" description="Low complexity" evidence="2">
    <location>
        <begin position="106"/>
        <end position="144"/>
    </location>
</feature>